<keyword evidence="6 12" id="KW-0067">ATP-binding</keyword>
<keyword evidence="4" id="KW-1003">Cell membrane</keyword>
<name>A0A494UTK1_9ACTN</name>
<dbReference type="GO" id="GO:0043215">
    <property type="term" value="P:daunorubicin transport"/>
    <property type="evidence" value="ECO:0007669"/>
    <property type="project" value="InterPro"/>
</dbReference>
<dbReference type="Pfam" id="PF00005">
    <property type="entry name" value="ABC_tran"/>
    <property type="match status" value="1"/>
</dbReference>
<evidence type="ECO:0000256" key="4">
    <source>
        <dbReference type="ARBA" id="ARBA00022475"/>
    </source>
</evidence>
<evidence type="ECO:0000256" key="10">
    <source>
        <dbReference type="ARBA" id="ARBA00049985"/>
    </source>
</evidence>
<keyword evidence="3" id="KW-0813">Transport</keyword>
<dbReference type="NCBIfam" id="TIGR01188">
    <property type="entry name" value="drrA"/>
    <property type="match status" value="1"/>
</dbReference>
<evidence type="ECO:0000313" key="12">
    <source>
        <dbReference type="EMBL" id="AYL35776.1"/>
    </source>
</evidence>
<comment type="similarity">
    <text evidence="10">Belongs to the ABC transporter superfamily. Drug exporter-1 (DrugE1) (TC 3.A.1.105) family.</text>
</comment>
<evidence type="ECO:0000256" key="7">
    <source>
        <dbReference type="ARBA" id="ARBA00022967"/>
    </source>
</evidence>
<evidence type="ECO:0000256" key="9">
    <source>
        <dbReference type="ARBA" id="ARBA00023251"/>
    </source>
</evidence>
<keyword evidence="5" id="KW-0547">Nucleotide-binding</keyword>
<dbReference type="SMART" id="SM00382">
    <property type="entry name" value="AAA"/>
    <property type="match status" value="1"/>
</dbReference>
<accession>A0A494UTK1</accession>
<dbReference type="InterPro" id="IPR025302">
    <property type="entry name" value="DrrA1/2-like_C"/>
</dbReference>
<protein>
    <recommendedName>
        <fullName evidence="2">ABC-type xenobiotic transporter</fullName>
        <ecNumber evidence="2">7.6.2.2</ecNumber>
    </recommendedName>
</protein>
<dbReference type="PROSITE" id="PS00211">
    <property type="entry name" value="ABC_TRANSPORTER_1"/>
    <property type="match status" value="1"/>
</dbReference>
<dbReference type="InterPro" id="IPR003593">
    <property type="entry name" value="AAA+_ATPase"/>
</dbReference>
<dbReference type="KEGG" id="sfug:CNQ36_10180"/>
<gene>
    <name evidence="12" type="ORF">CNQ36_10180</name>
</gene>
<evidence type="ECO:0000256" key="6">
    <source>
        <dbReference type="ARBA" id="ARBA00022840"/>
    </source>
</evidence>
<proteinExistence type="inferred from homology"/>
<evidence type="ECO:0000256" key="1">
    <source>
        <dbReference type="ARBA" id="ARBA00004413"/>
    </source>
</evidence>
<dbReference type="GO" id="GO:0008559">
    <property type="term" value="F:ABC-type xenobiotic transporter activity"/>
    <property type="evidence" value="ECO:0007669"/>
    <property type="project" value="UniProtKB-EC"/>
</dbReference>
<dbReference type="GO" id="GO:0046677">
    <property type="term" value="P:response to antibiotic"/>
    <property type="evidence" value="ECO:0007669"/>
    <property type="project" value="UniProtKB-KW"/>
</dbReference>
<evidence type="ECO:0000256" key="8">
    <source>
        <dbReference type="ARBA" id="ARBA00023136"/>
    </source>
</evidence>
<dbReference type="SUPFAM" id="SSF52540">
    <property type="entry name" value="P-loop containing nucleoside triphosphate hydrolases"/>
    <property type="match status" value="1"/>
</dbReference>
<comment type="subcellular location">
    <subcellularLocation>
        <location evidence="1">Cell membrane</location>
        <topology evidence="1">Peripheral membrane protein</topology>
        <orientation evidence="1">Cytoplasmic side</orientation>
    </subcellularLocation>
</comment>
<dbReference type="AlphaFoldDB" id="A0A494UTK1"/>
<dbReference type="InterPro" id="IPR017871">
    <property type="entry name" value="ABC_transporter-like_CS"/>
</dbReference>
<dbReference type="Pfam" id="PF13732">
    <property type="entry name" value="DrrA1-3_C"/>
    <property type="match status" value="1"/>
</dbReference>
<keyword evidence="8" id="KW-0472">Membrane</keyword>
<evidence type="ECO:0000313" key="13">
    <source>
        <dbReference type="Proteomes" id="UP000282170"/>
    </source>
</evidence>
<evidence type="ECO:0000259" key="11">
    <source>
        <dbReference type="PROSITE" id="PS50893"/>
    </source>
</evidence>
<keyword evidence="7" id="KW-1278">Translocase</keyword>
<keyword evidence="9" id="KW-0046">Antibiotic resistance</keyword>
<dbReference type="GO" id="GO:0005524">
    <property type="term" value="F:ATP binding"/>
    <property type="evidence" value="ECO:0007669"/>
    <property type="project" value="UniProtKB-KW"/>
</dbReference>
<dbReference type="InterPro" id="IPR005894">
    <property type="entry name" value="DrrA"/>
</dbReference>
<sequence>MATGPPERATEAPHVANPMIEAIDVTKSFGDVTALNGVSVAVPEGSIHGLLGHNGAGKTTLVHILSTLLEPTSGTARIGGLDVSADAQEVRRRIGLTGQFASVDEQLSGRENLTLIARLLGASRRQALARADELLELFELTEAAKRPASTYSGGMRRRLDIGASLVGSPQVIFLDEPTTGLDPNSRIAVWEVIERLAKDGVSVLLTTQYLEEADRLCERITLLSKGSVVAEGTPAELKAAVGQRMVTVTLTAESEVPAALRALTGAGFRATAAQDSSAAVGVPVAASADLAAVVRTLNEAHTEIAELGFSEPTLDDVYLRLTHESAGTPVPA</sequence>
<feature type="domain" description="ABC transporter" evidence="11">
    <location>
        <begin position="20"/>
        <end position="250"/>
    </location>
</feature>
<dbReference type="Gene3D" id="3.40.50.300">
    <property type="entry name" value="P-loop containing nucleotide triphosphate hydrolases"/>
    <property type="match status" value="1"/>
</dbReference>
<reference evidence="12 13" key="1">
    <citation type="submission" date="2017-09" db="EMBL/GenBank/DDBJ databases">
        <authorList>
            <person name="Zhang H."/>
            <person name="Hu S."/>
            <person name="Xu J."/>
            <person name="He Z."/>
        </authorList>
    </citation>
    <scope>NUCLEOTIDE SEQUENCE [LARGE SCALE GENOMIC DNA]</scope>
    <source>
        <strain evidence="12 13">TXX3120</strain>
    </source>
</reference>
<evidence type="ECO:0000256" key="5">
    <source>
        <dbReference type="ARBA" id="ARBA00022741"/>
    </source>
</evidence>
<dbReference type="PROSITE" id="PS50893">
    <property type="entry name" value="ABC_TRANSPORTER_2"/>
    <property type="match status" value="1"/>
</dbReference>
<dbReference type="EMBL" id="CP023407">
    <property type="protein sequence ID" value="AYL35776.1"/>
    <property type="molecule type" value="Genomic_DNA"/>
</dbReference>
<dbReference type="FunFam" id="3.40.50.300:FF:000589">
    <property type="entry name" value="ABC transporter, ATP-binding subunit"/>
    <property type="match status" value="1"/>
</dbReference>
<dbReference type="GO" id="GO:0005886">
    <property type="term" value="C:plasma membrane"/>
    <property type="evidence" value="ECO:0007669"/>
    <property type="project" value="UniProtKB-SubCell"/>
</dbReference>
<dbReference type="InterPro" id="IPR003439">
    <property type="entry name" value="ABC_transporter-like_ATP-bd"/>
</dbReference>
<dbReference type="GO" id="GO:0016887">
    <property type="term" value="F:ATP hydrolysis activity"/>
    <property type="evidence" value="ECO:0007669"/>
    <property type="project" value="InterPro"/>
</dbReference>
<dbReference type="EC" id="7.6.2.2" evidence="2"/>
<dbReference type="PANTHER" id="PTHR42711:SF19">
    <property type="entry name" value="DOXORUBICIN RESISTANCE ATP-BINDING PROTEIN DRRA"/>
    <property type="match status" value="1"/>
</dbReference>
<dbReference type="PANTHER" id="PTHR42711">
    <property type="entry name" value="ABC TRANSPORTER ATP-BINDING PROTEIN"/>
    <property type="match status" value="1"/>
</dbReference>
<dbReference type="InterPro" id="IPR027417">
    <property type="entry name" value="P-loop_NTPase"/>
</dbReference>
<dbReference type="InterPro" id="IPR050763">
    <property type="entry name" value="ABC_transporter_ATP-binding"/>
</dbReference>
<organism evidence="12 13">
    <name type="scientific">Streptomyces fungicidicus</name>
    <dbReference type="NCBI Taxonomy" id="68203"/>
    <lineage>
        <taxon>Bacteria</taxon>
        <taxon>Bacillati</taxon>
        <taxon>Actinomycetota</taxon>
        <taxon>Actinomycetes</taxon>
        <taxon>Kitasatosporales</taxon>
        <taxon>Streptomycetaceae</taxon>
        <taxon>Streptomyces</taxon>
    </lineage>
</organism>
<evidence type="ECO:0000256" key="3">
    <source>
        <dbReference type="ARBA" id="ARBA00022448"/>
    </source>
</evidence>
<evidence type="ECO:0000256" key="2">
    <source>
        <dbReference type="ARBA" id="ARBA00012191"/>
    </source>
</evidence>
<keyword evidence="13" id="KW-1185">Reference proteome</keyword>
<dbReference type="GO" id="GO:1900753">
    <property type="term" value="P:doxorubicin transport"/>
    <property type="evidence" value="ECO:0007669"/>
    <property type="project" value="InterPro"/>
</dbReference>
<dbReference type="Proteomes" id="UP000282170">
    <property type="component" value="Chromosome"/>
</dbReference>